<dbReference type="InterPro" id="IPR028087">
    <property type="entry name" value="Tad_N"/>
</dbReference>
<organism evidence="3 4">
    <name type="scientific">Novosphingobium nitrogenifigens DSM 19370</name>
    <dbReference type="NCBI Taxonomy" id="983920"/>
    <lineage>
        <taxon>Bacteria</taxon>
        <taxon>Pseudomonadati</taxon>
        <taxon>Pseudomonadota</taxon>
        <taxon>Alphaproteobacteria</taxon>
        <taxon>Sphingomonadales</taxon>
        <taxon>Sphingomonadaceae</taxon>
        <taxon>Novosphingobium</taxon>
    </lineage>
</organism>
<keyword evidence="1" id="KW-1133">Transmembrane helix</keyword>
<protein>
    <recommendedName>
        <fullName evidence="2">Putative Flp pilus-assembly TadG-like N-terminal domain-containing protein</fullName>
    </recommendedName>
</protein>
<evidence type="ECO:0000259" key="2">
    <source>
        <dbReference type="Pfam" id="PF13400"/>
    </source>
</evidence>
<sequence length="543" mass="58033">MTRWIQRARALALRSRALLTDIAKADDANVTLITALAIIPALFGLGFTIDYARAEMLQSRINAVADAAALAATDTTYISKTSTVAQAASTQIFTTQVTDYADFVYTPASDLTVTITDGGTLNLGRTALVKWRGSSTNLFSGILGVATLPIGGSSTAYASFFPNINFYLVMDKSPSMLLPSTSSGISAIQKVTGCAFACHQQLPGQNYVKDSSSRAVLIDANYYSSSSSGYNAYYLLSTTANSSGSYNLYNSSGVKIGTVSSSKIPSGSSSPASLSYKDNNNNSQTLSVLYADGYWLTHNYAKVYSDLSSIPLRVGAETLAAQDLIPFAQQKETDNKVTYQLQLYSFDWTHSGKSSPVTQYTNMTDVKSLTTASVPDLDGTQDFWYSNNNPTSSKNINDMGTEFLNMMTSMNTAMPNPGNGSTGNPQEVLMIITDGVVDETISGSRRTRELSSTDIAACTTIKNRKIKIAILYTEYAAATLTGDSWSQTNTAPYLPNVLPALKSCASVGSDGNPLVYTVSSDQSISTALQALFALTLQDSHLVS</sequence>
<dbReference type="Proteomes" id="UP000004728">
    <property type="component" value="Unassembled WGS sequence"/>
</dbReference>
<evidence type="ECO:0000313" key="3">
    <source>
        <dbReference type="EMBL" id="EGD60517.1"/>
    </source>
</evidence>
<keyword evidence="1" id="KW-0472">Membrane</keyword>
<accession>F1Z4A7</accession>
<evidence type="ECO:0000256" key="1">
    <source>
        <dbReference type="SAM" id="Phobius"/>
    </source>
</evidence>
<name>F1Z4A7_9SPHN</name>
<keyword evidence="4" id="KW-1185">Reference proteome</keyword>
<dbReference type="EMBL" id="AEWJ01000018">
    <property type="protein sequence ID" value="EGD60517.1"/>
    <property type="molecule type" value="Genomic_DNA"/>
</dbReference>
<proteinExistence type="predicted"/>
<dbReference type="Pfam" id="PF13400">
    <property type="entry name" value="Tad"/>
    <property type="match status" value="1"/>
</dbReference>
<dbReference type="OrthoDB" id="7624353at2"/>
<reference evidence="3 4" key="1">
    <citation type="journal article" date="2012" name="J. Bacteriol.">
        <title>Draft Genome Sequence of Novosphingobium nitrogenifigens Y88T.</title>
        <authorList>
            <person name="Strabala T.J."/>
            <person name="Macdonald L."/>
            <person name="Liu V."/>
            <person name="Smit A.M."/>
        </authorList>
    </citation>
    <scope>NUCLEOTIDE SEQUENCE [LARGE SCALE GENOMIC DNA]</scope>
    <source>
        <strain evidence="3 4">DSM 19370</strain>
    </source>
</reference>
<gene>
    <name evidence="3" type="ORF">Y88_2807</name>
</gene>
<dbReference type="HOGENOM" id="CLU_442045_0_0_5"/>
<dbReference type="InParanoid" id="F1Z4A7"/>
<dbReference type="STRING" id="983920.Y88_2807"/>
<feature type="transmembrane region" description="Helical" evidence="1">
    <location>
        <begin position="35"/>
        <end position="52"/>
    </location>
</feature>
<feature type="domain" description="Putative Flp pilus-assembly TadG-like N-terminal" evidence="2">
    <location>
        <begin position="29"/>
        <end position="72"/>
    </location>
</feature>
<keyword evidence="1" id="KW-0812">Transmembrane</keyword>
<dbReference type="AlphaFoldDB" id="F1Z4A7"/>
<evidence type="ECO:0000313" key="4">
    <source>
        <dbReference type="Proteomes" id="UP000004728"/>
    </source>
</evidence>
<comment type="caution">
    <text evidence="3">The sequence shown here is derived from an EMBL/GenBank/DDBJ whole genome shotgun (WGS) entry which is preliminary data.</text>
</comment>
<dbReference type="RefSeq" id="WP_008068351.1">
    <property type="nucleotide sequence ID" value="NZ_AQWK01000009.1"/>
</dbReference>
<dbReference type="eggNOG" id="COG4961">
    <property type="taxonomic scope" value="Bacteria"/>
</dbReference>